<dbReference type="BioCyc" id="CNIT1237085:G1324-1603-MONOMER"/>
<dbReference type="EMBL" id="CP002408">
    <property type="protein sequence ID" value="AFU58538.1"/>
    <property type="molecule type" value="Genomic_DNA"/>
</dbReference>
<dbReference type="KEGG" id="nga:Ngar_c16050"/>
<sequence length="133" mass="15479">MFTLFTPQTANKALPEVRRLFSNILMYKKQAVALQEQVEMIIQSGSQFEQFVKKKQELNTAVSNYYKAIEQLEATGVVIKDIEQGLLDFPSKRFDEEVWLCWKVEESEIKFWHAKDEGFMGRKPLESTGIIEP</sequence>
<dbReference type="InterPro" id="IPR018699">
    <property type="entry name" value="DUF2203"/>
</dbReference>
<accession>K0IHW2</accession>
<evidence type="ECO:0000313" key="1">
    <source>
        <dbReference type="EMBL" id="AFU58538.1"/>
    </source>
</evidence>
<dbReference type="RefSeq" id="WP_015019075.1">
    <property type="nucleotide sequence ID" value="NC_018719.1"/>
</dbReference>
<evidence type="ECO:0008006" key="3">
    <source>
        <dbReference type="Google" id="ProtNLM"/>
    </source>
</evidence>
<dbReference type="GeneID" id="13797864"/>
<protein>
    <recommendedName>
        <fullName evidence="3">DUF2203 domain-containing protein</fullName>
    </recommendedName>
</protein>
<dbReference type="STRING" id="1237085.Ngar_c16050"/>
<keyword evidence="2" id="KW-1185">Reference proteome</keyword>
<evidence type="ECO:0000313" key="2">
    <source>
        <dbReference type="Proteomes" id="UP000008037"/>
    </source>
</evidence>
<dbReference type="InParanoid" id="K0IHW2"/>
<reference evidence="1 2" key="1">
    <citation type="journal article" date="2012" name="Environ. Microbiol.">
        <title>The genome of the ammonia-oxidizing Candidatus Nitrososphaera gargensis: insights into metabolic versatility and environmental adaptations.</title>
        <authorList>
            <person name="Spang A."/>
            <person name="Poehlein A."/>
            <person name="Offre P."/>
            <person name="Zumbragel S."/>
            <person name="Haider S."/>
            <person name="Rychlik N."/>
            <person name="Nowka B."/>
            <person name="Schmeisser C."/>
            <person name="Lebedeva E.V."/>
            <person name="Rattei T."/>
            <person name="Bohm C."/>
            <person name="Schmid M."/>
            <person name="Galushko A."/>
            <person name="Hatzenpichler R."/>
            <person name="Weinmaier T."/>
            <person name="Daniel R."/>
            <person name="Schleper C."/>
            <person name="Spieck E."/>
            <person name="Streit W."/>
            <person name="Wagner M."/>
        </authorList>
    </citation>
    <scope>NUCLEOTIDE SEQUENCE [LARGE SCALE GENOMIC DNA]</scope>
    <source>
        <strain evidence="2">Ga9.2</strain>
    </source>
</reference>
<organism evidence="1 2">
    <name type="scientific">Nitrososphaera gargensis (strain Ga9.2)</name>
    <dbReference type="NCBI Taxonomy" id="1237085"/>
    <lineage>
        <taxon>Archaea</taxon>
        <taxon>Nitrososphaerota</taxon>
        <taxon>Nitrososphaeria</taxon>
        <taxon>Nitrososphaerales</taxon>
        <taxon>Nitrososphaeraceae</taxon>
        <taxon>Nitrososphaera</taxon>
    </lineage>
</organism>
<dbReference type="HOGENOM" id="CLU_137908_1_0_2"/>
<dbReference type="Proteomes" id="UP000008037">
    <property type="component" value="Chromosome"/>
</dbReference>
<dbReference type="AlphaFoldDB" id="K0IHW2"/>
<gene>
    <name evidence="1" type="ordered locus">Ngar_c16050</name>
</gene>
<dbReference type="Pfam" id="PF09969">
    <property type="entry name" value="DUF2203"/>
    <property type="match status" value="1"/>
</dbReference>
<dbReference type="PATRIC" id="fig|1237085.11.peg.1573"/>
<name>K0IHW2_NITGG</name>
<proteinExistence type="predicted"/>
<dbReference type="OrthoDB" id="7857at2157"/>
<dbReference type="PIRSF" id="PIRSF016498">
    <property type="entry name" value="UCP016498"/>
    <property type="match status" value="1"/>
</dbReference>